<evidence type="ECO:0000259" key="7">
    <source>
        <dbReference type="PROSITE" id="PS50157"/>
    </source>
</evidence>
<dbReference type="EMBL" id="GEFH01001077">
    <property type="protein sequence ID" value="JAP67504.1"/>
    <property type="molecule type" value="mRNA"/>
</dbReference>
<evidence type="ECO:0000256" key="3">
    <source>
        <dbReference type="ARBA" id="ARBA00023163"/>
    </source>
</evidence>
<feature type="non-terminal residue" evidence="9">
    <location>
        <position position="1"/>
    </location>
</feature>
<sequence length="522" mass="56023">VQMGEAEKPFACDVSGCGIKFVCEDKLTSHKRRHKMMLSLNFANTGAGPRNCVEQTPTPTRFMDIIEESGLFQELQPEFNTPEPAHPVNPFEADFRRASSGEIVTKEPSHIPSTSEPLNTPCIIPVTADPISLRAQFTPASAVVAEFGPATLPTSKAKVASSDSTSAPSSASIASESSCSPEEATPVASSAPDAKKELTVCRTISDKPAVLQVNPTAESESTVTGSTPADTVLATASPVAQALPGVSPNHMAPVVAPVMAPSVTPIVPPAGSLSGSKATTIITPSNVIQIGDSVQLLIVANSTPTVGTTTQLPAAPAPLLQQNTDPKSKDSLVIKGLSSLTDKQRATKCTLSAPHMTKPPIAPSDPNMGDRKNLRLDMAVDDERKKKNRENNRYAAQRSRAKKKRQSEAMRKELEDYKKLCADLTARNMELMNQRSMSRELELQYKDEIFELKKQLAMHSSCSVTLELQKKEKHNQRNQGKPRTEIVAQVPAALTFSSTLPLPAPLSLLVATKDPLTRTVLK</sequence>
<evidence type="ECO:0000256" key="4">
    <source>
        <dbReference type="ARBA" id="ARBA00023242"/>
    </source>
</evidence>
<evidence type="ECO:0000256" key="2">
    <source>
        <dbReference type="ARBA" id="ARBA00023015"/>
    </source>
</evidence>
<feature type="compositionally biased region" description="Basic and acidic residues" evidence="6">
    <location>
        <begin position="381"/>
        <end position="392"/>
    </location>
</feature>
<feature type="region of interest" description="Disordered" evidence="6">
    <location>
        <begin position="153"/>
        <end position="193"/>
    </location>
</feature>
<keyword evidence="4" id="KW-0539">Nucleus</keyword>
<reference evidence="9" key="1">
    <citation type="journal article" date="2017" name="Ticks Tick Borne Dis.">
        <title>An insight into the sialome of Hyalomma excavatum.</title>
        <authorList>
            <person name="Ribeiro J.M."/>
            <person name="Slovak M."/>
            <person name="Francischetti I.M."/>
        </authorList>
    </citation>
    <scope>NUCLEOTIDE SEQUENCE</scope>
    <source>
        <strain evidence="9">Samish</strain>
        <tissue evidence="9">Salivary glands</tissue>
    </source>
</reference>
<dbReference type="PANTHER" id="PTHR19304">
    <property type="entry name" value="CYCLIC-AMP RESPONSE ELEMENT BINDING PROTEIN"/>
    <property type="match status" value="1"/>
</dbReference>
<dbReference type="AlphaFoldDB" id="A0A131XIY1"/>
<dbReference type="CDD" id="cd14686">
    <property type="entry name" value="bZIP"/>
    <property type="match status" value="1"/>
</dbReference>
<feature type="domain" description="BZIP" evidence="8">
    <location>
        <begin position="382"/>
        <end position="445"/>
    </location>
</feature>
<proteinExistence type="evidence at transcript level"/>
<dbReference type="GO" id="GO:0008270">
    <property type="term" value="F:zinc ion binding"/>
    <property type="evidence" value="ECO:0007669"/>
    <property type="project" value="UniProtKB-KW"/>
</dbReference>
<keyword evidence="5" id="KW-0862">Zinc</keyword>
<dbReference type="GO" id="GO:0005634">
    <property type="term" value="C:nucleus"/>
    <property type="evidence" value="ECO:0007669"/>
    <property type="project" value="UniProtKB-SubCell"/>
</dbReference>
<dbReference type="InterPro" id="IPR036236">
    <property type="entry name" value="Znf_C2H2_sf"/>
</dbReference>
<dbReference type="PROSITE" id="PS50157">
    <property type="entry name" value="ZINC_FINGER_C2H2_2"/>
    <property type="match status" value="1"/>
</dbReference>
<keyword evidence="5" id="KW-0863">Zinc-finger</keyword>
<dbReference type="GO" id="GO:0003700">
    <property type="term" value="F:DNA-binding transcription factor activity"/>
    <property type="evidence" value="ECO:0007669"/>
    <property type="project" value="InterPro"/>
</dbReference>
<feature type="compositionally biased region" description="Low complexity" evidence="6">
    <location>
        <begin position="160"/>
        <end position="186"/>
    </location>
</feature>
<dbReference type="PROSITE" id="PS00028">
    <property type="entry name" value="ZINC_FINGER_C2H2_1"/>
    <property type="match status" value="1"/>
</dbReference>
<dbReference type="PROSITE" id="PS50217">
    <property type="entry name" value="BZIP"/>
    <property type="match status" value="1"/>
</dbReference>
<evidence type="ECO:0000256" key="5">
    <source>
        <dbReference type="PROSITE-ProRule" id="PRU00042"/>
    </source>
</evidence>
<feature type="region of interest" description="Disordered" evidence="6">
    <location>
        <begin position="379"/>
        <end position="410"/>
    </location>
</feature>
<accession>A0A131XIY1</accession>
<evidence type="ECO:0000313" key="9">
    <source>
        <dbReference type="EMBL" id="JAP67504.1"/>
    </source>
</evidence>
<comment type="subcellular location">
    <subcellularLocation>
        <location evidence="1">Nucleus</location>
    </subcellularLocation>
</comment>
<evidence type="ECO:0000256" key="1">
    <source>
        <dbReference type="ARBA" id="ARBA00004123"/>
    </source>
</evidence>
<keyword evidence="5" id="KW-0479">Metal-binding</keyword>
<feature type="domain" description="C2H2-type" evidence="7">
    <location>
        <begin position="10"/>
        <end position="34"/>
    </location>
</feature>
<dbReference type="InterPro" id="IPR004827">
    <property type="entry name" value="bZIP"/>
</dbReference>
<dbReference type="Gene3D" id="3.30.160.60">
    <property type="entry name" value="Classic Zinc Finger"/>
    <property type="match status" value="1"/>
</dbReference>
<dbReference type="SUPFAM" id="SSF57667">
    <property type="entry name" value="beta-beta-alpha zinc fingers"/>
    <property type="match status" value="1"/>
</dbReference>
<keyword evidence="3" id="KW-0804">Transcription</keyword>
<name>A0A131XIY1_9ACAR</name>
<protein>
    <submittedName>
        <fullName evidence="9">Putative cyclic amp-dependent transcription factor atf-2</fullName>
    </submittedName>
</protein>
<keyword evidence="2" id="KW-0805">Transcription regulation</keyword>
<dbReference type="InterPro" id="IPR051027">
    <property type="entry name" value="bZIP_transcription_factors"/>
</dbReference>
<dbReference type="InterPro" id="IPR013087">
    <property type="entry name" value="Znf_C2H2_type"/>
</dbReference>
<evidence type="ECO:0000259" key="8">
    <source>
        <dbReference type="PROSITE" id="PS50217"/>
    </source>
</evidence>
<evidence type="ECO:0000256" key="6">
    <source>
        <dbReference type="SAM" id="MobiDB-lite"/>
    </source>
</evidence>
<organism evidence="9">
    <name type="scientific">Hyalomma excavatum</name>
    <dbReference type="NCBI Taxonomy" id="257692"/>
    <lineage>
        <taxon>Eukaryota</taxon>
        <taxon>Metazoa</taxon>
        <taxon>Ecdysozoa</taxon>
        <taxon>Arthropoda</taxon>
        <taxon>Chelicerata</taxon>
        <taxon>Arachnida</taxon>
        <taxon>Acari</taxon>
        <taxon>Parasitiformes</taxon>
        <taxon>Ixodida</taxon>
        <taxon>Ixodoidea</taxon>
        <taxon>Ixodidae</taxon>
        <taxon>Hyalomminae</taxon>
        <taxon>Hyalomma</taxon>
    </lineage>
</organism>